<protein>
    <recommendedName>
        <fullName evidence="9">RNA 3'-terminal phosphate cyclase domain-containing protein</fullName>
    </recommendedName>
</protein>
<dbReference type="InterPro" id="IPR000228">
    <property type="entry name" value="RNA3'_term_phos_cyc"/>
</dbReference>
<proteinExistence type="inferred from homology"/>
<evidence type="ECO:0000256" key="4">
    <source>
        <dbReference type="ARBA" id="ARBA00023242"/>
    </source>
</evidence>
<gene>
    <name evidence="7" type="ORF">TRIADDRAFT_21493</name>
</gene>
<sequence length="370" mass="40760">MPSDYQTRWLTYHGSNFFRQRLLLSTLSGRPVKIVDIRSKDDEPGLQEHEANFIKLLEKMCNGSEIIINHTGTKLMYKPGTINGGILSHDCSSGSRSLGYYLEPILCLAPFCKTALQLTLQGITNGGHDPSVDTIKMVTLKLMEKFGLDEGLELTINKRGSMPKGGGEIFLRCPVIRQLNTVNMLETGKVKKIRGLSYTTRVSPAMANRIIDSCRNSLNPFISDLYIYVDHCKGNQSGLSPGFGVTLTATTTSGVMYSSQLTADVSDQKLPEDIGQYAAYKLLSEIKQGGCIDATHQTLALLMIALGPPDVGKIRTGPLTDYTVAFLRHLKDFFQVMFKIDALTDEESDLQSLVLSCLGINYVNISKKST</sequence>
<evidence type="ECO:0000256" key="3">
    <source>
        <dbReference type="ARBA" id="ARBA00022517"/>
    </source>
</evidence>
<dbReference type="PIRSF" id="PIRSF005378">
    <property type="entry name" value="RNA3'_term_phos_cycl_euk"/>
    <property type="match status" value="1"/>
</dbReference>
<dbReference type="Proteomes" id="UP000009022">
    <property type="component" value="Unassembled WGS sequence"/>
</dbReference>
<keyword evidence="3" id="KW-0690">Ribosome biogenesis</keyword>
<dbReference type="InterPro" id="IPR013792">
    <property type="entry name" value="RNA3'P_cycl/enolpyr_Trfase_a/b"/>
</dbReference>
<dbReference type="PANTHER" id="PTHR11096">
    <property type="entry name" value="RNA 3' TERMINAL PHOSPHATE CYCLASE"/>
    <property type="match status" value="1"/>
</dbReference>
<evidence type="ECO:0000313" key="7">
    <source>
        <dbReference type="EMBL" id="EDV28181.1"/>
    </source>
</evidence>
<dbReference type="Gene3D" id="3.65.10.20">
    <property type="entry name" value="RNA 3'-terminal phosphate cyclase domain"/>
    <property type="match status" value="1"/>
</dbReference>
<dbReference type="RefSeq" id="XP_002110015.1">
    <property type="nucleotide sequence ID" value="XM_002109979.1"/>
</dbReference>
<keyword evidence="4" id="KW-0539">Nucleus</keyword>
<evidence type="ECO:0000259" key="6">
    <source>
        <dbReference type="Pfam" id="PF05189"/>
    </source>
</evidence>
<dbReference type="OrthoDB" id="1911237at2759"/>
<name>B3RPF5_TRIAD</name>
<dbReference type="HOGENOM" id="CLU_027882_1_0_1"/>
<accession>B3RPF5</accession>
<dbReference type="InterPro" id="IPR036553">
    <property type="entry name" value="RPTC_insert"/>
</dbReference>
<dbReference type="OMA" id="YTDQNKG"/>
<dbReference type="InterPro" id="IPR023797">
    <property type="entry name" value="RNA3'_phos_cyclase_dom"/>
</dbReference>
<dbReference type="Pfam" id="PF05189">
    <property type="entry name" value="RTC_insert"/>
    <property type="match status" value="1"/>
</dbReference>
<dbReference type="CTD" id="6750675"/>
<dbReference type="InterPro" id="IPR020719">
    <property type="entry name" value="RNA3'_term_phos_cycl-like_CS"/>
</dbReference>
<evidence type="ECO:0000259" key="5">
    <source>
        <dbReference type="Pfam" id="PF01137"/>
    </source>
</evidence>
<dbReference type="CDD" id="cd00875">
    <property type="entry name" value="RNA_Cyclase_Class_I"/>
    <property type="match status" value="1"/>
</dbReference>
<evidence type="ECO:0000256" key="2">
    <source>
        <dbReference type="ARBA" id="ARBA00007089"/>
    </source>
</evidence>
<dbReference type="SUPFAM" id="SSF55205">
    <property type="entry name" value="EPT/RTPC-like"/>
    <property type="match status" value="1"/>
</dbReference>
<evidence type="ECO:0000313" key="8">
    <source>
        <dbReference type="Proteomes" id="UP000009022"/>
    </source>
</evidence>
<dbReference type="eggNOG" id="KOG3980">
    <property type="taxonomic scope" value="Eukaryota"/>
</dbReference>
<comment type="subcellular location">
    <subcellularLocation>
        <location evidence="1">Nucleus</location>
        <location evidence="1">Nucleolus</location>
    </subcellularLocation>
</comment>
<evidence type="ECO:0008006" key="9">
    <source>
        <dbReference type="Google" id="ProtNLM"/>
    </source>
</evidence>
<dbReference type="PANTHER" id="PTHR11096:SF1">
    <property type="entry name" value="RNA 3'-TERMINAL PHOSPHATE CYCLASE-LIKE PROTEIN"/>
    <property type="match status" value="1"/>
</dbReference>
<organism evidence="7 8">
    <name type="scientific">Trichoplax adhaerens</name>
    <name type="common">Trichoplax reptans</name>
    <dbReference type="NCBI Taxonomy" id="10228"/>
    <lineage>
        <taxon>Eukaryota</taxon>
        <taxon>Metazoa</taxon>
        <taxon>Placozoa</taxon>
        <taxon>Uniplacotomia</taxon>
        <taxon>Trichoplacea</taxon>
        <taxon>Trichoplacidae</taxon>
        <taxon>Trichoplax</taxon>
    </lineage>
</organism>
<dbReference type="EMBL" id="DS985242">
    <property type="protein sequence ID" value="EDV28181.1"/>
    <property type="molecule type" value="Genomic_DNA"/>
</dbReference>
<dbReference type="FunFam" id="3.30.360.20:FF:000005">
    <property type="entry name" value="RNA re-capping enzyme"/>
    <property type="match status" value="1"/>
</dbReference>
<dbReference type="KEGG" id="tad:TRIADDRAFT_21493"/>
<keyword evidence="8" id="KW-1185">Reference proteome</keyword>
<dbReference type="PROSITE" id="PS01287">
    <property type="entry name" value="RTC"/>
    <property type="match status" value="1"/>
</dbReference>
<dbReference type="InParanoid" id="B3RPF5"/>
<comment type="similarity">
    <text evidence="2">Belongs to the RNA 3'-terminal cyclase family. Type 2 subfamily.</text>
</comment>
<dbReference type="NCBIfam" id="TIGR03400">
    <property type="entry name" value="18S_RNA_Rcl1p"/>
    <property type="match status" value="1"/>
</dbReference>
<dbReference type="InterPro" id="IPR037136">
    <property type="entry name" value="RNA3'_phos_cyclase_dom_sf"/>
</dbReference>
<dbReference type="GeneID" id="6750675"/>
<feature type="domain" description="RNA 3'-terminal phosphate cyclase" evidence="5">
    <location>
        <begin position="11"/>
        <end position="340"/>
    </location>
</feature>
<dbReference type="GO" id="GO:0000479">
    <property type="term" value="P:endonucleolytic cleavage of tricistronic rRNA transcript (SSU-rRNA, 5.8S rRNA, LSU-rRNA)"/>
    <property type="evidence" value="ECO:0000318"/>
    <property type="project" value="GO_Central"/>
</dbReference>
<dbReference type="PhylomeDB" id="B3RPF5"/>
<dbReference type="AlphaFoldDB" id="B3RPF5"/>
<dbReference type="Gene3D" id="3.30.360.20">
    <property type="entry name" value="RNA 3'-terminal phosphate cyclase, insert domain"/>
    <property type="match status" value="1"/>
</dbReference>
<dbReference type="GO" id="GO:0005730">
    <property type="term" value="C:nucleolus"/>
    <property type="evidence" value="ECO:0000318"/>
    <property type="project" value="GO_Central"/>
</dbReference>
<feature type="domain" description="RNA 3'-terminal phosphate cyclase insert" evidence="6">
    <location>
        <begin position="186"/>
        <end position="287"/>
    </location>
</feature>
<dbReference type="InterPro" id="IPR016443">
    <property type="entry name" value="RNA3'_term_phos_cyc_type_2"/>
</dbReference>
<dbReference type="GO" id="GO:0004521">
    <property type="term" value="F:RNA endonuclease activity"/>
    <property type="evidence" value="ECO:0000318"/>
    <property type="project" value="GO_Central"/>
</dbReference>
<dbReference type="STRING" id="10228.B3RPF5"/>
<dbReference type="InterPro" id="IPR013791">
    <property type="entry name" value="RNA3'-term_phos_cycl_insert"/>
</dbReference>
<evidence type="ECO:0000256" key="1">
    <source>
        <dbReference type="ARBA" id="ARBA00004604"/>
    </source>
</evidence>
<reference evidence="7 8" key="1">
    <citation type="journal article" date="2008" name="Nature">
        <title>The Trichoplax genome and the nature of placozoans.</title>
        <authorList>
            <person name="Srivastava M."/>
            <person name="Begovic E."/>
            <person name="Chapman J."/>
            <person name="Putnam N.H."/>
            <person name="Hellsten U."/>
            <person name="Kawashima T."/>
            <person name="Kuo A."/>
            <person name="Mitros T."/>
            <person name="Salamov A."/>
            <person name="Carpenter M.L."/>
            <person name="Signorovitch A.Y."/>
            <person name="Moreno M.A."/>
            <person name="Kamm K."/>
            <person name="Grimwood J."/>
            <person name="Schmutz J."/>
            <person name="Shapiro H."/>
            <person name="Grigoriev I.V."/>
            <person name="Buss L.W."/>
            <person name="Schierwater B."/>
            <person name="Dellaporta S.L."/>
            <person name="Rokhsar D.S."/>
        </authorList>
    </citation>
    <scope>NUCLEOTIDE SEQUENCE [LARGE SCALE GENOMIC DNA]</scope>
    <source>
        <strain evidence="7 8">Grell-BS-1999</strain>
    </source>
</reference>
<dbReference type="Pfam" id="PF01137">
    <property type="entry name" value="RTC"/>
    <property type="match status" value="1"/>
</dbReference>